<dbReference type="GO" id="GO:0003735">
    <property type="term" value="F:structural constituent of ribosome"/>
    <property type="evidence" value="ECO:0007669"/>
    <property type="project" value="InterPro"/>
</dbReference>
<dbReference type="EMBL" id="VXIV02001473">
    <property type="protein sequence ID" value="KAF6032827.1"/>
    <property type="molecule type" value="Genomic_DNA"/>
</dbReference>
<dbReference type="SUPFAM" id="SSF54995">
    <property type="entry name" value="Ribosomal protein S6"/>
    <property type="match status" value="1"/>
</dbReference>
<dbReference type="GO" id="GO:0070181">
    <property type="term" value="F:small ribosomal subunit rRNA binding"/>
    <property type="evidence" value="ECO:0007669"/>
    <property type="project" value="TreeGrafter"/>
</dbReference>
<gene>
    <name evidence="4" type="ORF">EB796_008872</name>
</gene>
<evidence type="ECO:0000256" key="2">
    <source>
        <dbReference type="ARBA" id="ARBA00035170"/>
    </source>
</evidence>
<reference evidence="4" key="1">
    <citation type="submission" date="2020-06" db="EMBL/GenBank/DDBJ databases">
        <title>Draft genome of Bugula neritina, a colonial animal packing powerful symbionts and potential medicines.</title>
        <authorList>
            <person name="Rayko M."/>
        </authorList>
    </citation>
    <scope>NUCLEOTIDE SEQUENCE [LARGE SCALE GENOMIC DNA]</scope>
    <source>
        <strain evidence="4">Kwan_BN1</strain>
    </source>
</reference>
<dbReference type="Pfam" id="PF01250">
    <property type="entry name" value="Ribosomal_S6"/>
    <property type="match status" value="1"/>
</dbReference>
<dbReference type="GO" id="GO:0006412">
    <property type="term" value="P:translation"/>
    <property type="evidence" value="ECO:0007669"/>
    <property type="project" value="InterPro"/>
</dbReference>
<evidence type="ECO:0000256" key="3">
    <source>
        <dbReference type="ARBA" id="ARBA00035365"/>
    </source>
</evidence>
<proteinExistence type="inferred from homology"/>
<evidence type="ECO:0000313" key="5">
    <source>
        <dbReference type="Proteomes" id="UP000593567"/>
    </source>
</evidence>
<dbReference type="OrthoDB" id="268530at2759"/>
<dbReference type="Gene3D" id="3.30.70.60">
    <property type="match status" value="1"/>
</dbReference>
<accession>A0A7J7K3L9</accession>
<sequence>MPPYDISLILKLATKSQTKKVITRALMCIKDYGGIVGRLENLGEQTLPYKMKSQGVKHTKGFYMYAEADLPANSADKIAAILLKDHDILRPTIIRKEVENPRPCEKGECFFGEINNTEIALVKKYGSFTKQSV</sequence>
<evidence type="ECO:0000256" key="1">
    <source>
        <dbReference type="ARBA" id="ARBA00009512"/>
    </source>
</evidence>
<organism evidence="4 5">
    <name type="scientific">Bugula neritina</name>
    <name type="common">Brown bryozoan</name>
    <name type="synonym">Sertularia neritina</name>
    <dbReference type="NCBI Taxonomy" id="10212"/>
    <lineage>
        <taxon>Eukaryota</taxon>
        <taxon>Metazoa</taxon>
        <taxon>Spiralia</taxon>
        <taxon>Lophotrochozoa</taxon>
        <taxon>Bryozoa</taxon>
        <taxon>Gymnolaemata</taxon>
        <taxon>Cheilostomatida</taxon>
        <taxon>Flustrina</taxon>
        <taxon>Buguloidea</taxon>
        <taxon>Bugulidae</taxon>
        <taxon>Bugula</taxon>
    </lineage>
</organism>
<comment type="caution">
    <text evidence="4">The sequence shown here is derived from an EMBL/GenBank/DDBJ whole genome shotgun (WGS) entry which is preliminary data.</text>
</comment>
<dbReference type="InterPro" id="IPR035980">
    <property type="entry name" value="Ribosomal_bS6_sf"/>
</dbReference>
<evidence type="ECO:0000313" key="4">
    <source>
        <dbReference type="EMBL" id="KAF6032827.1"/>
    </source>
</evidence>
<comment type="similarity">
    <text evidence="1">Belongs to the bacterial ribosomal protein bS6 family.</text>
</comment>
<dbReference type="GO" id="GO:0005763">
    <property type="term" value="C:mitochondrial small ribosomal subunit"/>
    <property type="evidence" value="ECO:0007669"/>
    <property type="project" value="TreeGrafter"/>
</dbReference>
<name>A0A7J7K3L9_BUGNE</name>
<dbReference type="PANTHER" id="PTHR21011:SF1">
    <property type="entry name" value="SMALL RIBOSOMAL SUBUNIT PROTEIN BS6M"/>
    <property type="match status" value="1"/>
</dbReference>
<protein>
    <recommendedName>
        <fullName evidence="2">Small ribosomal subunit protein bS6m</fullName>
    </recommendedName>
    <alternativeName>
        <fullName evidence="3">28S ribosomal protein S6, mitochondrial</fullName>
    </alternativeName>
</protein>
<dbReference type="CDD" id="cd15465">
    <property type="entry name" value="bS6_mito"/>
    <property type="match status" value="1"/>
</dbReference>
<dbReference type="InterPro" id="IPR000529">
    <property type="entry name" value="Ribosomal_bS6"/>
</dbReference>
<dbReference type="AlphaFoldDB" id="A0A7J7K3L9"/>
<dbReference type="InterPro" id="IPR014717">
    <property type="entry name" value="Transl_elong_EF1B/ribsomal_bS6"/>
</dbReference>
<dbReference type="Proteomes" id="UP000593567">
    <property type="component" value="Unassembled WGS sequence"/>
</dbReference>
<dbReference type="PANTHER" id="PTHR21011">
    <property type="entry name" value="MITOCHONDRIAL 28S RIBOSOMAL PROTEIN S6"/>
    <property type="match status" value="1"/>
</dbReference>
<keyword evidence="5" id="KW-1185">Reference proteome</keyword>